<feature type="transmembrane region" description="Helical" evidence="1">
    <location>
        <begin position="39"/>
        <end position="57"/>
    </location>
</feature>
<name>A0A3S2TVE7_9BACI</name>
<evidence type="ECO:0008006" key="4">
    <source>
        <dbReference type="Google" id="ProtNLM"/>
    </source>
</evidence>
<keyword evidence="1" id="KW-0812">Transmembrane</keyword>
<protein>
    <recommendedName>
        <fullName evidence="4">DUF5668 domain-containing protein</fullName>
    </recommendedName>
</protein>
<evidence type="ECO:0000313" key="3">
    <source>
        <dbReference type="Proteomes" id="UP000288024"/>
    </source>
</evidence>
<sequence>MRTWRVGTFSMGLSLLLLGVFLLLSQILEWDITTALKLWWPVILVVLGLEILLYLFLSKQEKPYLNFDIFSILIVGILGTAGILMVFLQTSGFIDLIQDEIKKEERTLDLPAYEQNISNDINRVVVEGDGIGQLKVDGTNERNVSLFGTYRQDSSLEKIAKLEDYVTTSHKGDTLYIRVKERPYQTSTFYSDYSNMDATLLVPTDVQLEIINLNSNLSINPRGLKSDWKVSGAGELDIDIQETNNVMVSVENTQVENGENQNWSFVKEAEDTDEYESTEDDTTYNGNYKKGKADHHIYVFNSALLQLNDKK</sequence>
<dbReference type="Proteomes" id="UP000288024">
    <property type="component" value="Unassembled WGS sequence"/>
</dbReference>
<keyword evidence="1" id="KW-1133">Transmembrane helix</keyword>
<proteinExistence type="predicted"/>
<dbReference type="EMBL" id="RZTZ01000010">
    <property type="protein sequence ID" value="RVT59153.1"/>
    <property type="molecule type" value="Genomic_DNA"/>
</dbReference>
<dbReference type="AlphaFoldDB" id="A0A3S2TVE7"/>
<dbReference type="RefSeq" id="WP_127740238.1">
    <property type="nucleotide sequence ID" value="NZ_CAJCKN010000003.1"/>
</dbReference>
<keyword evidence="3" id="KW-1185">Reference proteome</keyword>
<evidence type="ECO:0000256" key="1">
    <source>
        <dbReference type="SAM" id="Phobius"/>
    </source>
</evidence>
<feature type="transmembrane region" description="Helical" evidence="1">
    <location>
        <begin position="69"/>
        <end position="88"/>
    </location>
</feature>
<dbReference type="GeneID" id="87617915"/>
<comment type="caution">
    <text evidence="2">The sequence shown here is derived from an EMBL/GenBank/DDBJ whole genome shotgun (WGS) entry which is preliminary data.</text>
</comment>
<gene>
    <name evidence="2" type="ORF">EM808_20450</name>
</gene>
<keyword evidence="1" id="KW-0472">Membrane</keyword>
<organism evidence="2 3">
    <name type="scientific">Niallia taxi</name>
    <dbReference type="NCBI Taxonomy" id="2499688"/>
    <lineage>
        <taxon>Bacteria</taxon>
        <taxon>Bacillati</taxon>
        <taxon>Bacillota</taxon>
        <taxon>Bacilli</taxon>
        <taxon>Bacillales</taxon>
        <taxon>Bacillaceae</taxon>
        <taxon>Niallia</taxon>
    </lineage>
</organism>
<reference evidence="2 3" key="1">
    <citation type="submission" date="2019-01" db="EMBL/GenBank/DDBJ databases">
        <title>Bacillus sp. M5HDSG1-1, whole genome shotgun sequence.</title>
        <authorList>
            <person name="Tuo L."/>
        </authorList>
    </citation>
    <scope>NUCLEOTIDE SEQUENCE [LARGE SCALE GENOMIC DNA]</scope>
    <source>
        <strain evidence="2 3">M5HDSG1-1</strain>
    </source>
</reference>
<accession>A0A3S2TVE7</accession>
<evidence type="ECO:0000313" key="2">
    <source>
        <dbReference type="EMBL" id="RVT59153.1"/>
    </source>
</evidence>